<keyword evidence="9" id="KW-1185">Reference proteome</keyword>
<dbReference type="HOGENOM" id="CLU_039613_1_3_6"/>
<dbReference type="SUPFAM" id="SSF53850">
    <property type="entry name" value="Periplasmic binding protein-like II"/>
    <property type="match status" value="1"/>
</dbReference>
<comment type="function">
    <text evidence="5">Not known, does not seem to act on the proton translocating NADH dehydrogenase genes (nuoA-N) which are part of the lrhA operon.</text>
</comment>
<dbReference type="GO" id="GO:0003700">
    <property type="term" value="F:DNA-binding transcription factor activity"/>
    <property type="evidence" value="ECO:0007669"/>
    <property type="project" value="InterPro"/>
</dbReference>
<dbReference type="Proteomes" id="UP000002069">
    <property type="component" value="Chromosome"/>
</dbReference>
<evidence type="ECO:0000256" key="2">
    <source>
        <dbReference type="ARBA" id="ARBA00023015"/>
    </source>
</evidence>
<dbReference type="GO" id="GO:0003677">
    <property type="term" value="F:DNA binding"/>
    <property type="evidence" value="ECO:0007669"/>
    <property type="project" value="UniProtKB-KW"/>
</dbReference>
<dbReference type="PRINTS" id="PR00039">
    <property type="entry name" value="HTHLYSR"/>
</dbReference>
<sequence length="345" mass="38541">MLARKHASKGIAFFPLHIATDGVRYVRLPESDNNMINANRPILNLDLDLLRTFVAVADLNTFAAAAAAVCRTQSAVSQQMQRLEQLVGKELFARHGRNKLLTEHGIQLLGYARKILRFNDEACTSLMYSNLQGVLTIGASDESADTILPYLLNRISSVYPKLAIDVRVQRNPYIIEMLNQQEIDLVVTTHQPENLDSLVLRTSPTLWYCAADYTLHKNEAVPLVMLDEPNPHRDIIIEQLNAANVPWRISYVASTLPAVRAAVKAGLGITARPVEMMSPELRVLGTSDGLPVLPETQYMLCRNTNSKNEMAEIIFQAMESHYQPWRYTAAIEGGDDTLLMQGDLE</sequence>
<dbReference type="InterPro" id="IPR000847">
    <property type="entry name" value="LysR_HTH_N"/>
</dbReference>
<reference evidence="8 9" key="1">
    <citation type="journal article" date="2010" name="J. Bacteriol.">
        <title>Complete Genome Sequence of Cronobacter turicensis LMG 23827, a foodborne pathogen causing deaths in neonates.</title>
        <authorList>
            <person name="Stephan R."/>
            <person name="Lehner A."/>
            <person name="Tischler P."/>
            <person name="Rattei T."/>
        </authorList>
    </citation>
    <scope>NUCLEOTIDE SEQUENCE [LARGE SCALE GENOMIC DNA]</scope>
    <source>
        <strain evidence="9">DSM 18703 / CCUG 55852 / LMG 23827 / z3032</strain>
    </source>
</reference>
<dbReference type="FunFam" id="3.40.190.10:FF:000042">
    <property type="entry name" value="LysR family transcriptional regulator"/>
    <property type="match status" value="1"/>
</dbReference>
<evidence type="ECO:0000256" key="6">
    <source>
        <dbReference type="ARBA" id="ARBA00074512"/>
    </source>
</evidence>
<dbReference type="InterPro" id="IPR036388">
    <property type="entry name" value="WH-like_DNA-bd_sf"/>
</dbReference>
<dbReference type="KEGG" id="ctu:CTU_29150"/>
<dbReference type="InterPro" id="IPR005119">
    <property type="entry name" value="LysR_subst-bd"/>
</dbReference>
<dbReference type="PATRIC" id="fig|693216.3.peg.2758"/>
<keyword evidence="3" id="KW-0238">DNA-binding</keyword>
<dbReference type="Pfam" id="PF03466">
    <property type="entry name" value="LysR_substrate"/>
    <property type="match status" value="1"/>
</dbReference>
<reference evidence="9" key="2">
    <citation type="journal article" date="2011" name="J. Bacteriol.">
        <title>Complete genome sequence of Cronobacter turicensis LMG 23827, a food-borne pathogen causing deaths in neonates.</title>
        <authorList>
            <person name="Stephan R."/>
            <person name="Lehner A."/>
            <person name="Tischler P."/>
            <person name="Rattei T."/>
        </authorList>
    </citation>
    <scope>NUCLEOTIDE SEQUENCE [LARGE SCALE GENOMIC DNA]</scope>
    <source>
        <strain evidence="9">DSM 18703 / CCUG 55852 / LMG 23827 / z3032</strain>
    </source>
</reference>
<dbReference type="Gene3D" id="3.40.190.10">
    <property type="entry name" value="Periplasmic binding protein-like II"/>
    <property type="match status" value="2"/>
</dbReference>
<evidence type="ECO:0000256" key="4">
    <source>
        <dbReference type="ARBA" id="ARBA00023163"/>
    </source>
</evidence>
<proteinExistence type="inferred from homology"/>
<dbReference type="FunFam" id="3.40.190.10:FF:000069">
    <property type="entry name" value="HTH-type transcriptional regulator lrhA"/>
    <property type="match status" value="1"/>
</dbReference>
<keyword evidence="4" id="KW-0804">Transcription</keyword>
<dbReference type="EMBL" id="FN543093">
    <property type="protein sequence ID" value="CBA32437.1"/>
    <property type="molecule type" value="Genomic_DNA"/>
</dbReference>
<organism evidence="8 9">
    <name type="scientific">Cronobacter turicensis (strain DSM 18703 / CCUG 55852 / LMG 23827 / z3032)</name>
    <dbReference type="NCBI Taxonomy" id="693216"/>
    <lineage>
        <taxon>Bacteria</taxon>
        <taxon>Pseudomonadati</taxon>
        <taxon>Pseudomonadota</taxon>
        <taxon>Gammaproteobacteria</taxon>
        <taxon>Enterobacterales</taxon>
        <taxon>Enterobacteriaceae</taxon>
        <taxon>Cronobacter</taxon>
    </lineage>
</organism>
<dbReference type="PANTHER" id="PTHR30579">
    <property type="entry name" value="TRANSCRIPTIONAL REGULATOR"/>
    <property type="match status" value="1"/>
</dbReference>
<evidence type="ECO:0000256" key="1">
    <source>
        <dbReference type="ARBA" id="ARBA00009437"/>
    </source>
</evidence>
<dbReference type="FunFam" id="1.10.10.10:FF:000112">
    <property type="entry name" value="HTH-type transcriptional regulator lrhA"/>
    <property type="match status" value="1"/>
</dbReference>
<evidence type="ECO:0000256" key="3">
    <source>
        <dbReference type="ARBA" id="ARBA00023125"/>
    </source>
</evidence>
<dbReference type="Pfam" id="PF00126">
    <property type="entry name" value="HTH_1"/>
    <property type="match status" value="1"/>
</dbReference>
<dbReference type="SUPFAM" id="SSF46785">
    <property type="entry name" value="Winged helix' DNA-binding domain"/>
    <property type="match status" value="1"/>
</dbReference>
<evidence type="ECO:0000256" key="5">
    <source>
        <dbReference type="ARBA" id="ARBA00059454"/>
    </source>
</evidence>
<evidence type="ECO:0000313" key="8">
    <source>
        <dbReference type="EMBL" id="CBA32437.1"/>
    </source>
</evidence>
<dbReference type="InterPro" id="IPR036390">
    <property type="entry name" value="WH_DNA-bd_sf"/>
</dbReference>
<gene>
    <name evidence="8" type="primary">lrhA</name>
    <name evidence="8" type="ordered locus">Ctu_29150</name>
</gene>
<feature type="domain" description="HTH lysR-type" evidence="7">
    <location>
        <begin position="45"/>
        <end position="102"/>
    </location>
</feature>
<dbReference type="CDD" id="cd08439">
    <property type="entry name" value="PBP2_LrhA_like"/>
    <property type="match status" value="1"/>
</dbReference>
<comment type="similarity">
    <text evidence="1">Belongs to the LysR transcriptional regulatory family.</text>
</comment>
<evidence type="ECO:0000313" key="9">
    <source>
        <dbReference type="Proteomes" id="UP000002069"/>
    </source>
</evidence>
<name>C9XWR8_CROTZ</name>
<dbReference type="Gene3D" id="1.10.10.10">
    <property type="entry name" value="Winged helix-like DNA-binding domain superfamily/Winged helix DNA-binding domain"/>
    <property type="match status" value="1"/>
</dbReference>
<dbReference type="InterPro" id="IPR050176">
    <property type="entry name" value="LTTR"/>
</dbReference>
<accession>C9XWR8</accession>
<dbReference type="PROSITE" id="PS50931">
    <property type="entry name" value="HTH_LYSR"/>
    <property type="match status" value="1"/>
</dbReference>
<dbReference type="PANTHER" id="PTHR30579:SF7">
    <property type="entry name" value="HTH-TYPE TRANSCRIPTIONAL REGULATOR LRHA-RELATED"/>
    <property type="match status" value="1"/>
</dbReference>
<dbReference type="NCBIfam" id="NF011673">
    <property type="entry name" value="PRK15092.1"/>
    <property type="match status" value="1"/>
</dbReference>
<evidence type="ECO:0000259" key="7">
    <source>
        <dbReference type="PROSITE" id="PS50931"/>
    </source>
</evidence>
<protein>
    <recommendedName>
        <fullName evidence="6">Probable HTH-type transcriptional regulator LrhA</fullName>
    </recommendedName>
</protein>
<keyword evidence="2" id="KW-0805">Transcription regulation</keyword>
<dbReference type="AlphaFoldDB" id="C9XWR8"/>